<reference evidence="3" key="2">
    <citation type="journal article" date="2024" name="Antonie Van Leeuwenhoek">
        <title>Roseihalotalea indica gen. nov., sp. nov., a halophilic Bacteroidetes from mesopelagic Southwest Indian Ocean with higher carbohydrate metabolic potential.</title>
        <authorList>
            <person name="Chen B."/>
            <person name="Zhang M."/>
            <person name="Lin D."/>
            <person name="Ye J."/>
            <person name="Tang K."/>
        </authorList>
    </citation>
    <scope>NUCLEOTIDE SEQUENCE</scope>
    <source>
        <strain evidence="3">TK19036</strain>
    </source>
</reference>
<dbReference type="Pfam" id="PF01841">
    <property type="entry name" value="Transglut_core"/>
    <property type="match status" value="1"/>
</dbReference>
<name>A0AA49GNR3_9BACT</name>
<dbReference type="Pfam" id="PF12969">
    <property type="entry name" value="DUF3857"/>
    <property type="match status" value="1"/>
</dbReference>
<dbReference type="InterPro" id="IPR002931">
    <property type="entry name" value="Transglutaminase-like"/>
</dbReference>
<accession>A0AA49GNR3</accession>
<protein>
    <submittedName>
        <fullName evidence="3">DUF3857 domain-containing protein</fullName>
    </submittedName>
</protein>
<dbReference type="AlphaFoldDB" id="A0AA49GNR3"/>
<dbReference type="SUPFAM" id="SSF54001">
    <property type="entry name" value="Cysteine proteinases"/>
    <property type="match status" value="1"/>
</dbReference>
<dbReference type="Gene3D" id="2.60.120.1130">
    <property type="match status" value="1"/>
</dbReference>
<sequence>MTKLYWLGLVLCYISSYASDDTSPFGEVAIAELESTFYAPDSTAEAAILRDKGSVRIIYDDHLGFRAFYTREVKIKIYRSSGLSWGDVVLPYYVKDKYKAERIDDIEANTYNLEEGRIQKTELTKDAVFTEDMDESWNLRKFALPNVREGSVIEYTYTLVSPYLFHLRDWQFQYEVPVVWSEYSATIPAFYEYLILHQGYVPLAESEAEMSRHKLQLRQYTYNNAKYFWASEHIPAFADESFISNKEDYISKLTFQLAKENFPGRAVREYMETWPKLAGDLLSLTDYGRFLKRKDGKETVEELTAGLTSDLEKAQAIYGYLGQHLRWNEEYSLYPEGTPKSLLESRVGNSSDLTAILTNWLRMADIDANPVMVSTRGHGRVQVKFPVIDQFNTSVVYAKIEDQEYLLDITDPYQPFGVIPIQCLNGYGLVVDTKEERWVALERVHRYHTENYLSVIYNSETSQFETTVNQVYRGYAALAQRQQLRNEPKEVVGYQMEDFRVINQEKTDEDLRMTFTQLEPAADLGDYLYVETFPTSPFAENPFKAAERQHPIDYSYRRTYKQVFNLVIPEGYAVEEVPTSTTASLEGNVVQFVFQPQVSAVSVQVMSIIRINQSLVDAQQYQELRKLYEDVLVKHQEKIVLRKIK</sequence>
<evidence type="ECO:0000259" key="1">
    <source>
        <dbReference type="Pfam" id="PF01841"/>
    </source>
</evidence>
<dbReference type="Gene3D" id="3.10.620.30">
    <property type="match status" value="1"/>
</dbReference>
<dbReference type="Gene3D" id="2.60.40.3140">
    <property type="match status" value="1"/>
</dbReference>
<dbReference type="InterPro" id="IPR038765">
    <property type="entry name" value="Papain-like_cys_pep_sf"/>
</dbReference>
<evidence type="ECO:0000313" key="3">
    <source>
        <dbReference type="EMBL" id="WKN37603.1"/>
    </source>
</evidence>
<gene>
    <name evidence="3" type="ORF">K4G66_02615</name>
</gene>
<feature type="domain" description="DUF3857" evidence="2">
    <location>
        <begin position="69"/>
        <end position="219"/>
    </location>
</feature>
<organism evidence="3">
    <name type="scientific">Roseihalotalea indica</name>
    <dbReference type="NCBI Taxonomy" id="2867963"/>
    <lineage>
        <taxon>Bacteria</taxon>
        <taxon>Pseudomonadati</taxon>
        <taxon>Bacteroidota</taxon>
        <taxon>Cytophagia</taxon>
        <taxon>Cytophagales</taxon>
        <taxon>Catalimonadaceae</taxon>
        <taxon>Roseihalotalea</taxon>
    </lineage>
</organism>
<feature type="domain" description="Transglutaminase-like" evidence="1">
    <location>
        <begin position="298"/>
        <end position="380"/>
    </location>
</feature>
<dbReference type="InterPro" id="IPR024618">
    <property type="entry name" value="DUF3857"/>
</dbReference>
<dbReference type="EMBL" id="CP120682">
    <property type="protein sequence ID" value="WKN37603.1"/>
    <property type="molecule type" value="Genomic_DNA"/>
</dbReference>
<proteinExistence type="predicted"/>
<evidence type="ECO:0000259" key="2">
    <source>
        <dbReference type="Pfam" id="PF12969"/>
    </source>
</evidence>
<reference evidence="3" key="1">
    <citation type="journal article" date="2023" name="Comput. Struct. Biotechnol. J.">
        <title>Discovery of a novel marine Bacteroidetes with a rich repertoire of carbohydrate-active enzymes.</title>
        <authorList>
            <person name="Chen B."/>
            <person name="Liu G."/>
            <person name="Chen Q."/>
            <person name="Wang H."/>
            <person name="Liu L."/>
            <person name="Tang K."/>
        </authorList>
    </citation>
    <scope>NUCLEOTIDE SEQUENCE</scope>
    <source>
        <strain evidence="3">TK19036</strain>
    </source>
</reference>